<dbReference type="Gene3D" id="3.80.10.10">
    <property type="entry name" value="Ribonuclease Inhibitor"/>
    <property type="match status" value="3"/>
</dbReference>
<evidence type="ECO:0000256" key="6">
    <source>
        <dbReference type="SAM" id="SignalP"/>
    </source>
</evidence>
<evidence type="ECO:0000256" key="4">
    <source>
        <dbReference type="SAM" id="MobiDB-lite"/>
    </source>
</evidence>
<accession>A0A8S1GRS5</accession>
<dbReference type="Pfam" id="PF13855">
    <property type="entry name" value="LRR_8"/>
    <property type="match status" value="3"/>
</dbReference>
<keyword evidence="2 6" id="KW-0732">Signal</keyword>
<dbReference type="PANTHER" id="PTHR24366">
    <property type="entry name" value="IG(IMMUNOGLOBULIN) AND LRR(LEUCINE RICH REPEAT) DOMAINS"/>
    <property type="match status" value="1"/>
</dbReference>
<proteinExistence type="predicted"/>
<keyword evidence="3" id="KW-0677">Repeat</keyword>
<feature type="signal peptide" evidence="6">
    <location>
        <begin position="1"/>
        <end position="21"/>
    </location>
</feature>
<keyword evidence="5" id="KW-1133">Transmembrane helix</keyword>
<dbReference type="SUPFAM" id="SSF52058">
    <property type="entry name" value="L domain-like"/>
    <property type="match status" value="1"/>
</dbReference>
<keyword evidence="1" id="KW-0433">Leucine-rich repeat</keyword>
<dbReference type="FunFam" id="3.80.10.10:FF:001164">
    <property type="entry name" value="GH01279p"/>
    <property type="match status" value="1"/>
</dbReference>
<feature type="chain" id="PRO_5035824218" description="LRRCT domain-containing protein" evidence="6">
    <location>
        <begin position="22"/>
        <end position="582"/>
    </location>
</feature>
<dbReference type="SMART" id="SM00365">
    <property type="entry name" value="LRR_SD22"/>
    <property type="match status" value="8"/>
</dbReference>
<evidence type="ECO:0000256" key="5">
    <source>
        <dbReference type="SAM" id="Phobius"/>
    </source>
</evidence>
<keyword evidence="5" id="KW-0472">Membrane</keyword>
<evidence type="ECO:0000313" key="8">
    <source>
        <dbReference type="Proteomes" id="UP000835052"/>
    </source>
</evidence>
<organism evidence="7 8">
    <name type="scientific">Caenorhabditis auriculariae</name>
    <dbReference type="NCBI Taxonomy" id="2777116"/>
    <lineage>
        <taxon>Eukaryota</taxon>
        <taxon>Metazoa</taxon>
        <taxon>Ecdysozoa</taxon>
        <taxon>Nematoda</taxon>
        <taxon>Chromadorea</taxon>
        <taxon>Rhabditida</taxon>
        <taxon>Rhabditina</taxon>
        <taxon>Rhabditomorpha</taxon>
        <taxon>Rhabditoidea</taxon>
        <taxon>Rhabditidae</taxon>
        <taxon>Peloderinae</taxon>
        <taxon>Caenorhabditis</taxon>
    </lineage>
</organism>
<gene>
    <name evidence="7" type="ORF">CAUJ_LOCUS1878</name>
</gene>
<dbReference type="PROSITE" id="PS51450">
    <property type="entry name" value="LRR"/>
    <property type="match status" value="5"/>
</dbReference>
<feature type="region of interest" description="Disordered" evidence="4">
    <location>
        <begin position="562"/>
        <end position="582"/>
    </location>
</feature>
<protein>
    <recommendedName>
        <fullName evidence="9">LRRCT domain-containing protein</fullName>
    </recommendedName>
</protein>
<sequence length="582" mass="63824">MSTIPLLLAVLVATAAAVTDASIVRCDAVEAAFRAAAENDSEPCSCFDDDEAQGVGLECAASSLPTIFATLRVLNETSVSKIRIRDSLLNILPADIFTNLKPRSLSIERCSLSVLREESINVVGSRLRKLSLRNNRLKNLEKYMFQGLTRLQKLDVSGNKLTSIAANTFEDCKDLTEIVLNNNEIAVIEPGTFANLTSLKTLSLIGNKITSISKDTFAGLESLEVLQLQGNEIVSIDWAAFAGMSRLKTLNLGTNHIANVELRGLDNLQKLFLNNNSINSLKSVSLRDLPALSILSFDRNQITSIGDVDLFGLSRSTRLESIALASNNISHISPRAFQSVQNLQSLSLQNNHITDLSTNGTAYLMPLKKLTTLQLSANQLVTIRADELPKSVVTLAADHNQIAHIDGRAFEGISLKRLYLNNNKLKFLNQHTFDSFAPETIDAIDVSSNNWQCVCGKEWLPGWLEKAGDSDVADGYLGCLAIWKCAVDSTAQGDELKEDESRSVWVTAIAATLALVSLLILVAIAVLYIKDGYQRPTIIRPLHRRIDSDLHKLIDNDPLIQTDVEPSRKTPAGDKKKVRFET</sequence>
<keyword evidence="8" id="KW-1185">Reference proteome</keyword>
<dbReference type="Pfam" id="PF12799">
    <property type="entry name" value="LRR_4"/>
    <property type="match status" value="1"/>
</dbReference>
<dbReference type="InterPro" id="IPR001611">
    <property type="entry name" value="Leu-rich_rpt"/>
</dbReference>
<comment type="caution">
    <text evidence="7">The sequence shown here is derived from an EMBL/GenBank/DDBJ whole genome shotgun (WGS) entry which is preliminary data.</text>
</comment>
<dbReference type="InterPro" id="IPR025875">
    <property type="entry name" value="Leu-rich_rpt_4"/>
</dbReference>
<dbReference type="Proteomes" id="UP000835052">
    <property type="component" value="Unassembled WGS sequence"/>
</dbReference>
<feature type="compositionally biased region" description="Basic and acidic residues" evidence="4">
    <location>
        <begin position="565"/>
        <end position="582"/>
    </location>
</feature>
<evidence type="ECO:0000256" key="1">
    <source>
        <dbReference type="ARBA" id="ARBA00022614"/>
    </source>
</evidence>
<dbReference type="EMBL" id="CAJGYM010000003">
    <property type="protein sequence ID" value="CAD6185959.1"/>
    <property type="molecule type" value="Genomic_DNA"/>
</dbReference>
<dbReference type="OrthoDB" id="676979at2759"/>
<dbReference type="InterPro" id="IPR003591">
    <property type="entry name" value="Leu-rich_rpt_typical-subtyp"/>
</dbReference>
<dbReference type="SMART" id="SM00369">
    <property type="entry name" value="LRR_TYP"/>
    <property type="match status" value="12"/>
</dbReference>
<evidence type="ECO:0000256" key="2">
    <source>
        <dbReference type="ARBA" id="ARBA00022729"/>
    </source>
</evidence>
<dbReference type="PANTHER" id="PTHR24366:SF161">
    <property type="entry name" value="TIR DOMAIN-CONTAINING PROTEIN"/>
    <property type="match status" value="1"/>
</dbReference>
<reference evidence="7" key="1">
    <citation type="submission" date="2020-10" db="EMBL/GenBank/DDBJ databases">
        <authorList>
            <person name="Kikuchi T."/>
        </authorList>
    </citation>
    <scope>NUCLEOTIDE SEQUENCE</scope>
    <source>
        <strain evidence="7">NKZ352</strain>
    </source>
</reference>
<keyword evidence="5" id="KW-0812">Transmembrane</keyword>
<dbReference type="AlphaFoldDB" id="A0A8S1GRS5"/>
<evidence type="ECO:0000313" key="7">
    <source>
        <dbReference type="EMBL" id="CAD6185959.1"/>
    </source>
</evidence>
<evidence type="ECO:0000256" key="3">
    <source>
        <dbReference type="ARBA" id="ARBA00022737"/>
    </source>
</evidence>
<dbReference type="InterPro" id="IPR032675">
    <property type="entry name" value="LRR_dom_sf"/>
</dbReference>
<evidence type="ECO:0008006" key="9">
    <source>
        <dbReference type="Google" id="ProtNLM"/>
    </source>
</evidence>
<name>A0A8S1GRS5_9PELO</name>
<feature type="transmembrane region" description="Helical" evidence="5">
    <location>
        <begin position="504"/>
        <end position="529"/>
    </location>
</feature>